<feature type="transmembrane region" description="Helical" evidence="1">
    <location>
        <begin position="102"/>
        <end position="124"/>
    </location>
</feature>
<evidence type="ECO:0008006" key="4">
    <source>
        <dbReference type="Google" id="ProtNLM"/>
    </source>
</evidence>
<dbReference type="AlphaFoldDB" id="A0A8S1VYF0"/>
<accession>A0A8S1VYF0</accession>
<proteinExistence type="predicted"/>
<sequence length="157" mass="19043">MDVKDIQLKNNSFRYCGSMTNSYDVILLQKWQSKQLDLQFFEAKSKHQNKNTIFIIIILRLNYFLLNVIKHYALIQFIQYLELIILRLINTHLNIQDKMKQYSIFSIGWLYLLLNILLNIHQFLQILKGKHDIVIYFPHFHQESRIHNIQIQKRILI</sequence>
<name>A0A8S1VYF0_9CILI</name>
<evidence type="ECO:0000313" key="2">
    <source>
        <dbReference type="EMBL" id="CAD8180769.1"/>
    </source>
</evidence>
<keyword evidence="1" id="KW-0812">Transmembrane</keyword>
<organism evidence="2 3">
    <name type="scientific">Paramecium pentaurelia</name>
    <dbReference type="NCBI Taxonomy" id="43138"/>
    <lineage>
        <taxon>Eukaryota</taxon>
        <taxon>Sar</taxon>
        <taxon>Alveolata</taxon>
        <taxon>Ciliophora</taxon>
        <taxon>Intramacronucleata</taxon>
        <taxon>Oligohymenophorea</taxon>
        <taxon>Peniculida</taxon>
        <taxon>Parameciidae</taxon>
        <taxon>Paramecium</taxon>
    </lineage>
</organism>
<reference evidence="2" key="1">
    <citation type="submission" date="2021-01" db="EMBL/GenBank/DDBJ databases">
        <authorList>
            <consortium name="Genoscope - CEA"/>
            <person name="William W."/>
        </authorList>
    </citation>
    <scope>NUCLEOTIDE SEQUENCE</scope>
</reference>
<comment type="caution">
    <text evidence="2">The sequence shown here is derived from an EMBL/GenBank/DDBJ whole genome shotgun (WGS) entry which is preliminary data.</text>
</comment>
<protein>
    <recommendedName>
        <fullName evidence="4">Transmembrane protein</fullName>
    </recommendedName>
</protein>
<keyword evidence="3" id="KW-1185">Reference proteome</keyword>
<dbReference type="EMBL" id="CAJJDO010000075">
    <property type="protein sequence ID" value="CAD8180769.1"/>
    <property type="molecule type" value="Genomic_DNA"/>
</dbReference>
<evidence type="ECO:0000313" key="3">
    <source>
        <dbReference type="Proteomes" id="UP000689195"/>
    </source>
</evidence>
<keyword evidence="1" id="KW-1133">Transmembrane helix</keyword>
<evidence type="ECO:0000256" key="1">
    <source>
        <dbReference type="SAM" id="Phobius"/>
    </source>
</evidence>
<keyword evidence="1" id="KW-0472">Membrane</keyword>
<feature type="transmembrane region" description="Helical" evidence="1">
    <location>
        <begin position="51"/>
        <end position="66"/>
    </location>
</feature>
<dbReference type="Proteomes" id="UP000689195">
    <property type="component" value="Unassembled WGS sequence"/>
</dbReference>
<gene>
    <name evidence="2" type="ORF">PPENT_87.1.T0750021</name>
</gene>